<dbReference type="Gene3D" id="3.40.350.10">
    <property type="entry name" value="Creatinase/prolidase N-terminal domain"/>
    <property type="match status" value="1"/>
</dbReference>
<proteinExistence type="predicted"/>
<dbReference type="InterPro" id="IPR050659">
    <property type="entry name" value="Peptidase_M24B"/>
</dbReference>
<reference evidence="3 4" key="1">
    <citation type="journal article" date="2018" name="IMA Fungus">
        <title>IMA Genome-F 10: Nine draft genome sequences of Claviceps purpurea s.lat., including C. arundinis, C. humidiphila, and C. cf. spartinae, pseudomolecules for the pitch canker pathogen Fusarium circinatum, draft genome of Davidsoniella eucalypti, Grosmannia galeiformis, Quambalaria eucalypti, and Teratosphaeria destructans.</title>
        <authorList>
            <person name="Wingfield B.D."/>
            <person name="Liu M."/>
            <person name="Nguyen H.D."/>
            <person name="Lane F.A."/>
            <person name="Morgan S.W."/>
            <person name="De Vos L."/>
            <person name="Wilken P.M."/>
            <person name="Duong T.A."/>
            <person name="Aylward J."/>
            <person name="Coetzee M.P."/>
            <person name="Dadej K."/>
            <person name="De Beer Z.W."/>
            <person name="Findlay W."/>
            <person name="Havenga M."/>
            <person name="Kolarik M."/>
            <person name="Menzies J.G."/>
            <person name="Naidoo K."/>
            <person name="Pochopski O."/>
            <person name="Shoukouhi P."/>
            <person name="Santana Q.C."/>
            <person name="Seifert K.A."/>
            <person name="Soal N."/>
            <person name="Steenkamp E.T."/>
            <person name="Tatham C.T."/>
            <person name="van der Nest M.A."/>
            <person name="Wingfield M.J."/>
        </authorList>
    </citation>
    <scope>NUCLEOTIDE SEQUENCE [LARGE SCALE GENOMIC DNA]</scope>
    <source>
        <strain evidence="3">CMW44962</strain>
    </source>
</reference>
<accession>A0A9W7SYW2</accession>
<dbReference type="PANTHER" id="PTHR46112:SF2">
    <property type="entry name" value="XAA-PRO AMINOPEPTIDASE P-RELATED"/>
    <property type="match status" value="1"/>
</dbReference>
<gene>
    <name evidence="3" type="ORF">Tdes44962_MAKER07580</name>
</gene>
<feature type="domain" description="Peptidase M24" evidence="2">
    <location>
        <begin position="276"/>
        <end position="492"/>
    </location>
</feature>
<reference evidence="3 4" key="2">
    <citation type="journal article" date="2021" name="Curr. Genet.">
        <title>Genetic response to nitrogen starvation in the aggressive Eucalyptus foliar pathogen Teratosphaeria destructans.</title>
        <authorList>
            <person name="Havenga M."/>
            <person name="Wingfield B.D."/>
            <person name="Wingfield M.J."/>
            <person name="Dreyer L.L."/>
            <person name="Roets F."/>
            <person name="Aylward J."/>
        </authorList>
    </citation>
    <scope>NUCLEOTIDE SEQUENCE [LARGE SCALE GENOMIC DNA]</scope>
    <source>
        <strain evidence="3">CMW44962</strain>
    </source>
</reference>
<sequence>MKASRSSEAVLPYAQHDNGHRPRTFTAALHKRWTLLRTLCAVVLATYLLSQTFVAWVVVTDHTTKRHPPGLPLKSIPKHLKDFQTCSIHNFLATNLTFMDTAQPLPVSEFVTRRDRLAQGLVHEDVDAFVVEPGYTFSYYGNVTQTDWEVWEPEERPFLMVVLPTRSPDGRDVKAETWFLVPSFEAERARLLGMPFPDDLALIEYEEHWDPYQTLLESRPFSLIASSHRKPRIMVDEEIRDFISRGLADHGFDVRGLGGAVEEVRQRKSRAEIGILRAVNTGTVEAVRAMRRCLDPGLTEEEVMLVLDNTMRAGGLDPFFDIVLFDEDASNPHGGTDGLKVLEKETMVLIDVGAHLYGYSSDICRSFFPPFFTQPEDQTAWHSLSDGVQEKLKVWDVVFEAQTASLAALEENSTAAAVDIAARTLIEEAGYGKAFTHRVGHGIGIKAHESPYLNKGNVNATLRAGMTFTSEPGVYLVDKFGVRHEDVLLVREDGLPELLTGRRATSAWEP</sequence>
<organism evidence="3 4">
    <name type="scientific">Teratosphaeria destructans</name>
    <dbReference type="NCBI Taxonomy" id="418781"/>
    <lineage>
        <taxon>Eukaryota</taxon>
        <taxon>Fungi</taxon>
        <taxon>Dikarya</taxon>
        <taxon>Ascomycota</taxon>
        <taxon>Pezizomycotina</taxon>
        <taxon>Dothideomycetes</taxon>
        <taxon>Dothideomycetidae</taxon>
        <taxon>Mycosphaerellales</taxon>
        <taxon>Teratosphaeriaceae</taxon>
        <taxon>Teratosphaeria</taxon>
    </lineage>
</organism>
<dbReference type="InterPro" id="IPR029149">
    <property type="entry name" value="Creatin/AminoP/Spt16_N"/>
</dbReference>
<comment type="caution">
    <text evidence="3">The sequence shown here is derived from an EMBL/GenBank/DDBJ whole genome shotgun (WGS) entry which is preliminary data.</text>
</comment>
<dbReference type="InterPro" id="IPR036005">
    <property type="entry name" value="Creatinase/aminopeptidase-like"/>
</dbReference>
<dbReference type="Proteomes" id="UP001138500">
    <property type="component" value="Unassembled WGS sequence"/>
</dbReference>
<dbReference type="Pfam" id="PF00557">
    <property type="entry name" value="Peptidase_M24"/>
    <property type="match status" value="1"/>
</dbReference>
<dbReference type="PANTHER" id="PTHR46112">
    <property type="entry name" value="AMINOPEPTIDASE"/>
    <property type="match status" value="1"/>
</dbReference>
<dbReference type="InterPro" id="IPR000994">
    <property type="entry name" value="Pept_M24"/>
</dbReference>
<evidence type="ECO:0000313" key="3">
    <source>
        <dbReference type="EMBL" id="KAH9843259.1"/>
    </source>
</evidence>
<keyword evidence="1" id="KW-0472">Membrane</keyword>
<evidence type="ECO:0000256" key="1">
    <source>
        <dbReference type="SAM" id="Phobius"/>
    </source>
</evidence>
<dbReference type="EMBL" id="RIBY02000413">
    <property type="protein sequence ID" value="KAH9843259.1"/>
    <property type="molecule type" value="Genomic_DNA"/>
</dbReference>
<evidence type="ECO:0000259" key="2">
    <source>
        <dbReference type="Pfam" id="PF00557"/>
    </source>
</evidence>
<dbReference type="AlphaFoldDB" id="A0A9W7SYW2"/>
<keyword evidence="1" id="KW-1133">Transmembrane helix</keyword>
<keyword evidence="1" id="KW-0812">Transmembrane</keyword>
<protein>
    <submittedName>
        <fullName evidence="3">Peptidase</fullName>
    </submittedName>
</protein>
<dbReference type="OrthoDB" id="9995434at2759"/>
<keyword evidence="4" id="KW-1185">Reference proteome</keyword>
<feature type="transmembrane region" description="Helical" evidence="1">
    <location>
        <begin position="39"/>
        <end position="59"/>
    </location>
</feature>
<dbReference type="SUPFAM" id="SSF55920">
    <property type="entry name" value="Creatinase/aminopeptidase"/>
    <property type="match status" value="1"/>
</dbReference>
<name>A0A9W7SYW2_9PEZI</name>
<dbReference type="SUPFAM" id="SSF53092">
    <property type="entry name" value="Creatinase/prolidase N-terminal domain"/>
    <property type="match status" value="1"/>
</dbReference>
<dbReference type="Gene3D" id="3.90.230.10">
    <property type="entry name" value="Creatinase/methionine aminopeptidase superfamily"/>
    <property type="match status" value="1"/>
</dbReference>
<evidence type="ECO:0000313" key="4">
    <source>
        <dbReference type="Proteomes" id="UP001138500"/>
    </source>
</evidence>